<proteinExistence type="predicted"/>
<evidence type="ECO:0000256" key="1">
    <source>
        <dbReference type="SAM" id="MobiDB-lite"/>
    </source>
</evidence>
<name>A0A0F9LHF7_9ZZZZ</name>
<feature type="region of interest" description="Disordered" evidence="1">
    <location>
        <begin position="62"/>
        <end position="98"/>
    </location>
</feature>
<sequence>MGVLQHDGTVVNLDALSAIFDTNANGFGPEATRNPDMAGPVLGAQHGMAWNRGYFQNQDIRGSSTGNATVSTGRSGKLPVGNATLPGVTTSNNPGRGA</sequence>
<dbReference type="AlphaFoldDB" id="A0A0F9LHF7"/>
<feature type="compositionally biased region" description="Polar residues" evidence="1">
    <location>
        <begin position="87"/>
        <end position="98"/>
    </location>
</feature>
<evidence type="ECO:0000313" key="2">
    <source>
        <dbReference type="EMBL" id="KKM94334.1"/>
    </source>
</evidence>
<protein>
    <submittedName>
        <fullName evidence="2">Uncharacterized protein</fullName>
    </submittedName>
</protein>
<accession>A0A0F9LHF7</accession>
<comment type="caution">
    <text evidence="2">The sequence shown here is derived from an EMBL/GenBank/DDBJ whole genome shotgun (WGS) entry which is preliminary data.</text>
</comment>
<organism evidence="2">
    <name type="scientific">marine sediment metagenome</name>
    <dbReference type="NCBI Taxonomy" id="412755"/>
    <lineage>
        <taxon>unclassified sequences</taxon>
        <taxon>metagenomes</taxon>
        <taxon>ecological metagenomes</taxon>
    </lineage>
</organism>
<reference evidence="2" key="1">
    <citation type="journal article" date="2015" name="Nature">
        <title>Complex archaea that bridge the gap between prokaryotes and eukaryotes.</title>
        <authorList>
            <person name="Spang A."/>
            <person name="Saw J.H."/>
            <person name="Jorgensen S.L."/>
            <person name="Zaremba-Niedzwiedzka K."/>
            <person name="Martijn J."/>
            <person name="Lind A.E."/>
            <person name="van Eijk R."/>
            <person name="Schleper C."/>
            <person name="Guy L."/>
            <person name="Ettema T.J."/>
        </authorList>
    </citation>
    <scope>NUCLEOTIDE SEQUENCE</scope>
</reference>
<feature type="compositionally biased region" description="Polar residues" evidence="1">
    <location>
        <begin position="62"/>
        <end position="74"/>
    </location>
</feature>
<dbReference type="EMBL" id="LAZR01006154">
    <property type="protein sequence ID" value="KKM94334.1"/>
    <property type="molecule type" value="Genomic_DNA"/>
</dbReference>
<gene>
    <name evidence="2" type="ORF">LCGC14_1199420</name>
</gene>